<feature type="compositionally biased region" description="Basic and acidic residues" evidence="1">
    <location>
        <begin position="313"/>
        <end position="328"/>
    </location>
</feature>
<name>A0A392MIM7_9FABA</name>
<dbReference type="PANTHER" id="PTHR31099:SF49">
    <property type="entry name" value="MYOSIN HEAVY CHAIN-LIKE PROTEIN"/>
    <property type="match status" value="1"/>
</dbReference>
<sequence>MPFSEFAMGVFDWLRLAPSQLHPNSLTFIRAFEIMCEYLEVEPTIPMFFRVFKLQRQPVKNEQHGWVSLKQSTKFFRMFVDSVRGFKERYYIVKPITPLAVDSLYRTKLLTNEDGSPRLGEDGVQMTKRVTRFPFHWTRRHFDQPTDYYLIKDEAFSEPELAGLEKLKKYVGSFKPVYNMVDFASELVKILADQKAPKRGKKKLSGRTSAVLDQSMLAGSSSPGGVSSSQGGSNLGSPVVMQPPPKKQREEDPIIDVEQFEKLREKNEKLAAKVLKLKGEMIDLRGKQENFAAQAKENRELKAALDKVTKDLEDQSEDVKRLERENGELRSAMSPAADETDSTRDLATRAELVARGTGVLREVVDGQIIVPEKYKDMELDELEADQMDAEDEDDDEQEEEEN</sequence>
<evidence type="ECO:0000256" key="1">
    <source>
        <dbReference type="SAM" id="MobiDB-lite"/>
    </source>
</evidence>
<gene>
    <name evidence="3" type="ORF">A2U01_0007887</name>
</gene>
<proteinExistence type="predicted"/>
<feature type="region of interest" description="Disordered" evidence="1">
    <location>
        <begin position="313"/>
        <end position="345"/>
    </location>
</feature>
<feature type="compositionally biased region" description="Acidic residues" evidence="1">
    <location>
        <begin position="378"/>
        <end position="402"/>
    </location>
</feature>
<evidence type="ECO:0000313" key="4">
    <source>
        <dbReference type="Proteomes" id="UP000265520"/>
    </source>
</evidence>
<accession>A0A392MIM7</accession>
<dbReference type="AlphaFoldDB" id="A0A392MIM7"/>
<dbReference type="EMBL" id="LXQA010011372">
    <property type="protein sequence ID" value="MCH87023.1"/>
    <property type="molecule type" value="Genomic_DNA"/>
</dbReference>
<feature type="compositionally biased region" description="Low complexity" evidence="1">
    <location>
        <begin position="219"/>
        <end position="237"/>
    </location>
</feature>
<dbReference type="Proteomes" id="UP000265520">
    <property type="component" value="Unassembled WGS sequence"/>
</dbReference>
<feature type="region of interest" description="Disordered" evidence="1">
    <location>
        <begin position="375"/>
        <end position="402"/>
    </location>
</feature>
<dbReference type="InterPro" id="IPR007321">
    <property type="entry name" value="Transposase_28"/>
</dbReference>
<feature type="region of interest" description="Disordered" evidence="1">
    <location>
        <begin position="216"/>
        <end position="253"/>
    </location>
</feature>
<feature type="domain" description="Transposase (putative) gypsy type" evidence="2">
    <location>
        <begin position="1"/>
        <end position="55"/>
    </location>
</feature>
<evidence type="ECO:0000313" key="3">
    <source>
        <dbReference type="EMBL" id="MCH87023.1"/>
    </source>
</evidence>
<dbReference type="PANTHER" id="PTHR31099">
    <property type="entry name" value="OS06G0165300 PROTEIN"/>
    <property type="match status" value="1"/>
</dbReference>
<organism evidence="3 4">
    <name type="scientific">Trifolium medium</name>
    <dbReference type="NCBI Taxonomy" id="97028"/>
    <lineage>
        <taxon>Eukaryota</taxon>
        <taxon>Viridiplantae</taxon>
        <taxon>Streptophyta</taxon>
        <taxon>Embryophyta</taxon>
        <taxon>Tracheophyta</taxon>
        <taxon>Spermatophyta</taxon>
        <taxon>Magnoliopsida</taxon>
        <taxon>eudicotyledons</taxon>
        <taxon>Gunneridae</taxon>
        <taxon>Pentapetalae</taxon>
        <taxon>rosids</taxon>
        <taxon>fabids</taxon>
        <taxon>Fabales</taxon>
        <taxon>Fabaceae</taxon>
        <taxon>Papilionoideae</taxon>
        <taxon>50 kb inversion clade</taxon>
        <taxon>NPAAA clade</taxon>
        <taxon>Hologalegina</taxon>
        <taxon>IRL clade</taxon>
        <taxon>Trifolieae</taxon>
        <taxon>Trifolium</taxon>
    </lineage>
</organism>
<protein>
    <recommendedName>
        <fullName evidence="2">Transposase (putative) gypsy type domain-containing protein</fullName>
    </recommendedName>
</protein>
<comment type="caution">
    <text evidence="3">The sequence shown here is derived from an EMBL/GenBank/DDBJ whole genome shotgun (WGS) entry which is preliminary data.</text>
</comment>
<dbReference type="Pfam" id="PF04195">
    <property type="entry name" value="Transposase_28"/>
    <property type="match status" value="1"/>
</dbReference>
<keyword evidence="4" id="KW-1185">Reference proteome</keyword>
<reference evidence="3 4" key="1">
    <citation type="journal article" date="2018" name="Front. Plant Sci.">
        <title>Red Clover (Trifolium pratense) and Zigzag Clover (T. medium) - A Picture of Genomic Similarities and Differences.</title>
        <authorList>
            <person name="Dluhosova J."/>
            <person name="Istvanek J."/>
            <person name="Nedelnik J."/>
            <person name="Repkova J."/>
        </authorList>
    </citation>
    <scope>NUCLEOTIDE SEQUENCE [LARGE SCALE GENOMIC DNA]</scope>
    <source>
        <strain evidence="4">cv. 10/8</strain>
        <tissue evidence="3">Leaf</tissue>
    </source>
</reference>
<evidence type="ECO:0000259" key="2">
    <source>
        <dbReference type="Pfam" id="PF04195"/>
    </source>
</evidence>